<keyword evidence="6" id="KW-0998">Cell outer membrane</keyword>
<organism evidence="10 11">
    <name type="scientific">Opacimonas viscosa</name>
    <dbReference type="NCBI Taxonomy" id="2961944"/>
    <lineage>
        <taxon>Bacteria</taxon>
        <taxon>Pseudomonadati</taxon>
        <taxon>Pseudomonadota</taxon>
        <taxon>Gammaproteobacteria</taxon>
        <taxon>Alteromonadales</taxon>
        <taxon>Alteromonadaceae</taxon>
        <taxon>Opacimonas</taxon>
    </lineage>
</organism>
<dbReference type="GO" id="GO:0009279">
    <property type="term" value="C:cell outer membrane"/>
    <property type="evidence" value="ECO:0007669"/>
    <property type="project" value="TreeGrafter"/>
</dbReference>
<evidence type="ECO:0000313" key="10">
    <source>
        <dbReference type="EMBL" id="MCP3428874.1"/>
    </source>
</evidence>
<dbReference type="InterPro" id="IPR000184">
    <property type="entry name" value="Bac_surfAg_D15"/>
</dbReference>
<keyword evidence="4 7" id="KW-0732">Signal</keyword>
<dbReference type="Gene3D" id="3.10.20.310">
    <property type="entry name" value="membrane protein fhac"/>
    <property type="match status" value="2"/>
</dbReference>
<accession>A0AA42BLR1</accession>
<dbReference type="Proteomes" id="UP001165413">
    <property type="component" value="Unassembled WGS sequence"/>
</dbReference>
<evidence type="ECO:0000256" key="1">
    <source>
        <dbReference type="ARBA" id="ARBA00004370"/>
    </source>
</evidence>
<feature type="chain" id="PRO_5041444564" evidence="7">
    <location>
        <begin position="21"/>
        <end position="589"/>
    </location>
</feature>
<dbReference type="GO" id="GO:0097347">
    <property type="term" value="C:TAM protein secretion complex"/>
    <property type="evidence" value="ECO:0007669"/>
    <property type="project" value="TreeGrafter"/>
</dbReference>
<evidence type="ECO:0000256" key="4">
    <source>
        <dbReference type="ARBA" id="ARBA00022729"/>
    </source>
</evidence>
<proteinExistence type="predicted"/>
<evidence type="ECO:0000259" key="8">
    <source>
        <dbReference type="Pfam" id="PF01103"/>
    </source>
</evidence>
<sequence length="589" mass="65885">MRIFYALLTLGSIFAFQATAKTTISFPEDALIPKSVQTNIALSLANYTGYPDCSAVTPLNAQRQQRVLGKIILEAFHSDGLFATQITQLELEHASNCQNWQAEAINIEPALLQKVTFSDSLITSDDPVLQAQIKAFEAMLNRPFQQSEYQGFIDNIYTQAIARGYFDIELNEQVVAVIDGGRAVTVTFNIKLGQRYNIQEIKLINTTINPELIFDLIKFAPGDAYSIGQLNTLTKALQQTQYFSQVSIRPDIASRNTQNHTVDIHVNVTEKEKHWIDLGAGISTDDGLRTSLTWTRPRLNDAGHSLRAYAQLSVPEQQATFTYKIPFADTNKDYLGLQAGVQNIDRNDTQSLTSSIGVQRYFAWGDNEWQHNLFTRYEYAEFRQGSASRNYSELLFFGASTTLLKSDNPLYPTQGTRKTITFATTQDSLLSDQTLYKFSARGKWLVPLDATDNRPAFSWLSIVDFGMVAADDFFTVPSTIRFYGGGDQSIRGFAFQALSPVDATGVDTGAEQIISTQQEVFTTLNDDWHIAFGVDALRARTSLDTIQAYSANIGAHWRSPVGPIRFYVSRGHSDLENTWRVHLLMGPLL</sequence>
<dbReference type="InterPro" id="IPR010827">
    <property type="entry name" value="BamA/TamA_POTRA"/>
</dbReference>
<feature type="domain" description="POTRA" evidence="9">
    <location>
        <begin position="196"/>
        <end position="271"/>
    </location>
</feature>
<dbReference type="RefSeq" id="WP_254100585.1">
    <property type="nucleotide sequence ID" value="NZ_JANATA010000012.1"/>
</dbReference>
<reference evidence="10" key="1">
    <citation type="submission" date="2022-07" db="EMBL/GenBank/DDBJ databases">
        <title>Characterization of the Novel Bacterium Alteromonas immobilis LMIT006 and Alteromonas gregis LMIT007.</title>
        <authorList>
            <person name="Lin X."/>
        </authorList>
    </citation>
    <scope>NUCLEOTIDE SEQUENCE</scope>
    <source>
        <strain evidence="10">LMIT007</strain>
    </source>
</reference>
<evidence type="ECO:0000313" key="11">
    <source>
        <dbReference type="Proteomes" id="UP001165413"/>
    </source>
</evidence>
<protein>
    <submittedName>
        <fullName evidence="10">BamA/TamA family outer membrane protein</fullName>
    </submittedName>
</protein>
<dbReference type="PANTHER" id="PTHR12815">
    <property type="entry name" value="SORTING AND ASSEMBLY MACHINERY SAMM50 PROTEIN FAMILY MEMBER"/>
    <property type="match status" value="1"/>
</dbReference>
<name>A0AA42BLR1_9ALTE</name>
<evidence type="ECO:0000256" key="2">
    <source>
        <dbReference type="ARBA" id="ARBA00022452"/>
    </source>
</evidence>
<keyword evidence="2" id="KW-1134">Transmembrane beta strand</keyword>
<comment type="subcellular location">
    <subcellularLocation>
        <location evidence="1">Membrane</location>
    </subcellularLocation>
</comment>
<keyword evidence="5" id="KW-0472">Membrane</keyword>
<feature type="signal peptide" evidence="7">
    <location>
        <begin position="1"/>
        <end position="20"/>
    </location>
</feature>
<evidence type="ECO:0000256" key="5">
    <source>
        <dbReference type="ARBA" id="ARBA00023136"/>
    </source>
</evidence>
<keyword evidence="11" id="KW-1185">Reference proteome</keyword>
<keyword evidence="3" id="KW-0812">Transmembrane</keyword>
<dbReference type="EMBL" id="JANATA010000012">
    <property type="protein sequence ID" value="MCP3428874.1"/>
    <property type="molecule type" value="Genomic_DNA"/>
</dbReference>
<evidence type="ECO:0000256" key="3">
    <source>
        <dbReference type="ARBA" id="ARBA00022692"/>
    </source>
</evidence>
<evidence type="ECO:0000259" key="9">
    <source>
        <dbReference type="Pfam" id="PF07244"/>
    </source>
</evidence>
<dbReference type="Pfam" id="PF07244">
    <property type="entry name" value="POTRA"/>
    <property type="match status" value="1"/>
</dbReference>
<comment type="caution">
    <text evidence="10">The sequence shown here is derived from an EMBL/GenBank/DDBJ whole genome shotgun (WGS) entry which is preliminary data.</text>
</comment>
<dbReference type="AlphaFoldDB" id="A0AA42BLR1"/>
<dbReference type="PANTHER" id="PTHR12815:SF47">
    <property type="entry name" value="TRANSLOCATION AND ASSEMBLY MODULE SUBUNIT TAMA"/>
    <property type="match status" value="1"/>
</dbReference>
<evidence type="ECO:0000256" key="6">
    <source>
        <dbReference type="ARBA" id="ARBA00023237"/>
    </source>
</evidence>
<dbReference type="Pfam" id="PF01103">
    <property type="entry name" value="Omp85"/>
    <property type="match status" value="1"/>
</dbReference>
<evidence type="ECO:0000256" key="7">
    <source>
        <dbReference type="SAM" id="SignalP"/>
    </source>
</evidence>
<feature type="domain" description="Bacterial surface antigen (D15)" evidence="8">
    <location>
        <begin position="302"/>
        <end position="567"/>
    </location>
</feature>
<gene>
    <name evidence="10" type="ORF">NLF92_07930</name>
</gene>
<dbReference type="InterPro" id="IPR039910">
    <property type="entry name" value="D15-like"/>
</dbReference>
<dbReference type="GO" id="GO:0009306">
    <property type="term" value="P:protein secretion"/>
    <property type="evidence" value="ECO:0007669"/>
    <property type="project" value="TreeGrafter"/>
</dbReference>
<dbReference type="Gene3D" id="2.40.160.50">
    <property type="entry name" value="membrane protein fhac: a member of the omp85/tpsb transporter family"/>
    <property type="match status" value="1"/>
</dbReference>